<evidence type="ECO:0000259" key="2">
    <source>
        <dbReference type="Pfam" id="PF10728"/>
    </source>
</evidence>
<protein>
    <submittedName>
        <fullName evidence="3">Putative short-subunit dehydrogenase-like oxidoreductase (DUF2520 family)</fullName>
    </submittedName>
</protein>
<organism evidence="3 4">
    <name type="scientific">Acidipila rosea</name>
    <dbReference type="NCBI Taxonomy" id="768535"/>
    <lineage>
        <taxon>Bacteria</taxon>
        <taxon>Pseudomonadati</taxon>
        <taxon>Acidobacteriota</taxon>
        <taxon>Terriglobia</taxon>
        <taxon>Terriglobales</taxon>
        <taxon>Acidobacteriaceae</taxon>
        <taxon>Acidipila</taxon>
    </lineage>
</organism>
<dbReference type="OrthoDB" id="9810755at2"/>
<dbReference type="Proteomes" id="UP000295210">
    <property type="component" value="Unassembled WGS sequence"/>
</dbReference>
<dbReference type="PANTHER" id="PTHR40459">
    <property type="entry name" value="CONSERVED HYPOTHETICAL ALANINE AND LEUCINE RICH PROTEIN"/>
    <property type="match status" value="1"/>
</dbReference>
<dbReference type="EMBL" id="SMGK01000002">
    <property type="protein sequence ID" value="TCK73903.1"/>
    <property type="molecule type" value="Genomic_DNA"/>
</dbReference>
<feature type="domain" description="Putative oxidoreductase/dehydrogenase Rossmann-like" evidence="1">
    <location>
        <begin position="6"/>
        <end position="118"/>
    </location>
</feature>
<accession>A0A4R1LAF2</accession>
<evidence type="ECO:0000313" key="3">
    <source>
        <dbReference type="EMBL" id="TCK73903.1"/>
    </source>
</evidence>
<dbReference type="InterPro" id="IPR036291">
    <property type="entry name" value="NAD(P)-bd_dom_sf"/>
</dbReference>
<gene>
    <name evidence="3" type="ORF">C7378_1522</name>
</gene>
<dbReference type="RefSeq" id="WP_131994163.1">
    <property type="nucleotide sequence ID" value="NZ_SMGK01000002.1"/>
</dbReference>
<dbReference type="Gene3D" id="3.40.50.720">
    <property type="entry name" value="NAD(P)-binding Rossmann-like Domain"/>
    <property type="match status" value="1"/>
</dbReference>
<dbReference type="InterPro" id="IPR019665">
    <property type="entry name" value="OxRdtase/DH_put_Rossmann_dom"/>
</dbReference>
<evidence type="ECO:0000259" key="1">
    <source>
        <dbReference type="Pfam" id="PF10727"/>
    </source>
</evidence>
<comment type="caution">
    <text evidence="3">The sequence shown here is derived from an EMBL/GenBank/DDBJ whole genome shotgun (WGS) entry which is preliminary data.</text>
</comment>
<dbReference type="AlphaFoldDB" id="A0A4R1LAF2"/>
<sequence length="280" mass="29634">MKNRDICIIGYGNWGASLAQALVSAELPLREIVVRQKPRKPLTQDQSLPFVPWREAKLDAAILWLCVPDGAVADTAARIAAKRGRLKGQVVIHSSGALTAAALEPARVAGAAVGSVHPVMTFPTRQPVPLRGVLFGIEATPSLQRPLATLVRRLGGKPFGIESGRKALYHAAGTLSSPLIVSALAAAMETAALAGVAQPAAFVQALAQATVANVFAHGPENSFSGPFARGDVETIELHLRALAGHPMLHGLYRSLGLYATKALPVARRHSLQTVLKRMRN</sequence>
<keyword evidence="4" id="KW-1185">Reference proteome</keyword>
<dbReference type="Pfam" id="PF10727">
    <property type="entry name" value="Rossmann-like"/>
    <property type="match status" value="1"/>
</dbReference>
<dbReference type="PANTHER" id="PTHR40459:SF1">
    <property type="entry name" value="CONSERVED HYPOTHETICAL ALANINE AND LEUCINE RICH PROTEIN"/>
    <property type="match status" value="1"/>
</dbReference>
<dbReference type="InterPro" id="IPR037108">
    <property type="entry name" value="TM1727-like_C_sf"/>
</dbReference>
<evidence type="ECO:0000313" key="4">
    <source>
        <dbReference type="Proteomes" id="UP000295210"/>
    </source>
</evidence>
<dbReference type="InterPro" id="IPR008927">
    <property type="entry name" value="6-PGluconate_DH-like_C_sf"/>
</dbReference>
<dbReference type="SUPFAM" id="SSF51735">
    <property type="entry name" value="NAD(P)-binding Rossmann-fold domains"/>
    <property type="match status" value="1"/>
</dbReference>
<feature type="domain" description="DUF2520" evidence="2">
    <location>
        <begin position="134"/>
        <end position="257"/>
    </location>
</feature>
<reference evidence="3 4" key="1">
    <citation type="submission" date="2019-03" db="EMBL/GenBank/DDBJ databases">
        <title>Genomic Encyclopedia of Type Strains, Phase IV (KMG-IV): sequencing the most valuable type-strain genomes for metagenomic binning, comparative biology and taxonomic classification.</title>
        <authorList>
            <person name="Goeker M."/>
        </authorList>
    </citation>
    <scope>NUCLEOTIDE SEQUENCE [LARGE SCALE GENOMIC DNA]</scope>
    <source>
        <strain evidence="3 4">DSM 103428</strain>
    </source>
</reference>
<dbReference type="Gene3D" id="1.10.1040.20">
    <property type="entry name" value="ProC-like, C-terminal domain"/>
    <property type="match status" value="1"/>
</dbReference>
<dbReference type="Pfam" id="PF10728">
    <property type="entry name" value="DUF2520"/>
    <property type="match status" value="1"/>
</dbReference>
<name>A0A4R1LAF2_9BACT</name>
<dbReference type="SUPFAM" id="SSF48179">
    <property type="entry name" value="6-phosphogluconate dehydrogenase C-terminal domain-like"/>
    <property type="match status" value="1"/>
</dbReference>
<dbReference type="InterPro" id="IPR018931">
    <property type="entry name" value="DUF2520"/>
</dbReference>
<proteinExistence type="predicted"/>